<dbReference type="EMBL" id="CP011545">
    <property type="protein sequence ID" value="AKK08812.1"/>
    <property type="molecule type" value="Genomic_DNA"/>
</dbReference>
<dbReference type="RefSeq" id="WP_047253098.1">
    <property type="nucleotide sequence ID" value="NZ_CP011545.1"/>
</dbReference>
<dbReference type="OrthoDB" id="9774907at2"/>
<evidence type="ECO:0000313" key="1">
    <source>
        <dbReference type="EMBL" id="AKK08812.1"/>
    </source>
</evidence>
<evidence type="ECO:0000313" key="2">
    <source>
        <dbReference type="Proteomes" id="UP000035540"/>
    </source>
</evidence>
<dbReference type="InterPro" id="IPR027417">
    <property type="entry name" value="P-loop_NTPase"/>
</dbReference>
<protein>
    <recommendedName>
        <fullName evidence="3">Thymidylate kinase</fullName>
    </recommendedName>
</protein>
<dbReference type="PATRIC" id="fig|136857.5.peg.1369"/>
<name>A0A0G3HCC9_9CORY</name>
<proteinExistence type="predicted"/>
<dbReference type="AlphaFoldDB" id="A0A0G3HCC9"/>
<reference evidence="2" key="2">
    <citation type="submission" date="2015-05" db="EMBL/GenBank/DDBJ databases">
        <title>Complete genome sequence of Corynebacterium testudinoris DSM 44614, recovered from necrotic lesions in the mouth of a tortoise.</title>
        <authorList>
            <person name="Ruckert C."/>
            <person name="Albersmeier A."/>
            <person name="Winkler A."/>
            <person name="Tauch A."/>
        </authorList>
    </citation>
    <scope>NUCLEOTIDE SEQUENCE [LARGE SCALE GENOMIC DNA]</scope>
    <source>
        <strain evidence="2">DSM 44614</strain>
    </source>
</reference>
<dbReference type="Proteomes" id="UP000035540">
    <property type="component" value="Chromosome"/>
</dbReference>
<evidence type="ECO:0008006" key="3">
    <source>
        <dbReference type="Google" id="ProtNLM"/>
    </source>
</evidence>
<reference evidence="1 2" key="1">
    <citation type="journal article" date="2015" name="Genome Announc.">
        <title>Complete Genome Sequence of the Type Strain Corynebacterium testudinoris DSM 44614, Recovered from Necrotic Lesions in the Mouth of a Tortoise.</title>
        <authorList>
            <person name="Ruckert C."/>
            <person name="Kriete M."/>
            <person name="Jaenicke S."/>
            <person name="Winkler A."/>
            <person name="Tauch A."/>
        </authorList>
    </citation>
    <scope>NUCLEOTIDE SEQUENCE [LARGE SCALE GENOMIC DNA]</scope>
    <source>
        <strain evidence="1 2">DSM 44614</strain>
    </source>
</reference>
<accession>A0A0G3HCC9</accession>
<dbReference type="SUPFAM" id="SSF52540">
    <property type="entry name" value="P-loop containing nucleoside triphosphate hydrolases"/>
    <property type="match status" value="1"/>
</dbReference>
<dbReference type="KEGG" id="cted:CTEST_06875"/>
<dbReference type="STRING" id="136857.CTEST_06875"/>
<sequence length="279" mass="30390">MPQGAYVSFLGIDGIGKTTLARAFRDKLLGLGVNVKEVSWRSTNGEGGQSWPHDALQELWVDTFRLLFGGSTLSGQPLALPRDFATWDSEEWEDKLGEMPLTSAHRSGPVAAALAELSGNLVLTDAVIRPLVDSGTVVIQETFPYKHVLKEILVARQISDEPRFISICGLLETLILEVFGSAHMQPDLGIFVDGDPTLAHAWRLNETGKLGLLEDFGAAGDRGRESYLQLQEKSAAYFSTAAKSWGWEAHVVDNSGLDANLTRGLDLLMTSPTISRILN</sequence>
<gene>
    <name evidence="1" type="ORF">CTEST_06875</name>
</gene>
<keyword evidence="2" id="KW-1185">Reference proteome</keyword>
<organism evidence="1 2">
    <name type="scientific">Corynebacterium testudinoris</name>
    <dbReference type="NCBI Taxonomy" id="136857"/>
    <lineage>
        <taxon>Bacteria</taxon>
        <taxon>Bacillati</taxon>
        <taxon>Actinomycetota</taxon>
        <taxon>Actinomycetes</taxon>
        <taxon>Mycobacteriales</taxon>
        <taxon>Corynebacteriaceae</taxon>
        <taxon>Corynebacterium</taxon>
    </lineage>
</organism>
<dbReference type="Gene3D" id="3.40.50.300">
    <property type="entry name" value="P-loop containing nucleotide triphosphate hydrolases"/>
    <property type="match status" value="1"/>
</dbReference>